<organism evidence="1">
    <name type="scientific">marine sediment metagenome</name>
    <dbReference type="NCBI Taxonomy" id="412755"/>
    <lineage>
        <taxon>unclassified sequences</taxon>
        <taxon>metagenomes</taxon>
        <taxon>ecological metagenomes</taxon>
    </lineage>
</organism>
<dbReference type="AlphaFoldDB" id="A0A0F9KET0"/>
<feature type="non-terminal residue" evidence="1">
    <location>
        <position position="35"/>
    </location>
</feature>
<gene>
    <name evidence="1" type="ORF">LCGC14_1339820</name>
</gene>
<proteinExistence type="predicted"/>
<evidence type="ECO:0000313" key="1">
    <source>
        <dbReference type="EMBL" id="KKM80448.1"/>
    </source>
</evidence>
<protein>
    <submittedName>
        <fullName evidence="1">Uncharacterized protein</fullName>
    </submittedName>
</protein>
<name>A0A0F9KET0_9ZZZZ</name>
<accession>A0A0F9KET0</accession>
<dbReference type="EMBL" id="LAZR01008181">
    <property type="protein sequence ID" value="KKM80448.1"/>
    <property type="molecule type" value="Genomic_DNA"/>
</dbReference>
<sequence length="35" mass="3710">MPGQATALAGNIYGFEIMVGPFAVSELRVSRALQD</sequence>
<reference evidence="1" key="1">
    <citation type="journal article" date="2015" name="Nature">
        <title>Complex archaea that bridge the gap between prokaryotes and eukaryotes.</title>
        <authorList>
            <person name="Spang A."/>
            <person name="Saw J.H."/>
            <person name="Jorgensen S.L."/>
            <person name="Zaremba-Niedzwiedzka K."/>
            <person name="Martijn J."/>
            <person name="Lind A.E."/>
            <person name="van Eijk R."/>
            <person name="Schleper C."/>
            <person name="Guy L."/>
            <person name="Ettema T.J."/>
        </authorList>
    </citation>
    <scope>NUCLEOTIDE SEQUENCE</scope>
</reference>
<comment type="caution">
    <text evidence="1">The sequence shown here is derived from an EMBL/GenBank/DDBJ whole genome shotgun (WGS) entry which is preliminary data.</text>
</comment>